<name>A0AA85C1N7_9TREM</name>
<dbReference type="WBParaSite" id="SMTH1_94820.1">
    <property type="protein sequence ID" value="SMTH1_94820.1"/>
    <property type="gene ID" value="SMTH1_94820"/>
</dbReference>
<dbReference type="Proteomes" id="UP000050791">
    <property type="component" value="Unassembled WGS sequence"/>
</dbReference>
<sequence>MLMIGVEADHLGKKLPPFSSSSSSSLEFNKILQTSKGFANVLTDTYLDQLVDKILSIRQEYPNLLNNDKTLETIQSAHDKVEETLEKIHHLLHKHYEEYENKENRLNIPIDESSTHTIDIDKMKESSKKIQQFHEKLSQLIPVYMNLKLQSYQSLNNENTEQDTTTTTTTNTTATTQSFENIHQAVNNLKRLLLANEKLENGLQRISQYTSLLPDLSENLTIPILGEILSSNQCPSSTSSSLTSAPKTTTTTTSFSLTSSSSSSYPDDQLL</sequence>
<feature type="compositionally biased region" description="Low complexity" evidence="1">
    <location>
        <begin position="236"/>
        <end position="264"/>
    </location>
</feature>
<dbReference type="AlphaFoldDB" id="A0AA85C1N7"/>
<protein>
    <submittedName>
        <fullName evidence="3">Uncharacterized protein</fullName>
    </submittedName>
</protein>
<evidence type="ECO:0000256" key="1">
    <source>
        <dbReference type="SAM" id="MobiDB-lite"/>
    </source>
</evidence>
<evidence type="ECO:0000313" key="2">
    <source>
        <dbReference type="Proteomes" id="UP000050791"/>
    </source>
</evidence>
<proteinExistence type="predicted"/>
<accession>A0AA85C1N7</accession>
<feature type="region of interest" description="Disordered" evidence="1">
    <location>
        <begin position="235"/>
        <end position="271"/>
    </location>
</feature>
<reference evidence="3" key="1">
    <citation type="submission" date="2023-11" db="UniProtKB">
        <authorList>
            <consortium name="WormBaseParasite"/>
        </authorList>
    </citation>
    <scope>IDENTIFICATION</scope>
</reference>
<organism evidence="2 3">
    <name type="scientific">Schistosoma mattheei</name>
    <dbReference type="NCBI Taxonomy" id="31246"/>
    <lineage>
        <taxon>Eukaryota</taxon>
        <taxon>Metazoa</taxon>
        <taxon>Spiralia</taxon>
        <taxon>Lophotrochozoa</taxon>
        <taxon>Platyhelminthes</taxon>
        <taxon>Trematoda</taxon>
        <taxon>Digenea</taxon>
        <taxon>Strigeidida</taxon>
        <taxon>Schistosomatoidea</taxon>
        <taxon>Schistosomatidae</taxon>
        <taxon>Schistosoma</taxon>
    </lineage>
</organism>
<evidence type="ECO:0000313" key="3">
    <source>
        <dbReference type="WBParaSite" id="SMTH1_94820.1"/>
    </source>
</evidence>